<feature type="domain" description="Solute-binding protein family 3/N-terminal" evidence="3">
    <location>
        <begin position="32"/>
        <end position="250"/>
    </location>
</feature>
<dbReference type="Proteomes" id="UP001595952">
    <property type="component" value="Unassembled WGS sequence"/>
</dbReference>
<gene>
    <name evidence="4" type="ORF">ACFO0D_18250</name>
</gene>
<keyword evidence="5" id="KW-1185">Reference proteome</keyword>
<feature type="signal peptide" evidence="2">
    <location>
        <begin position="1"/>
        <end position="21"/>
    </location>
</feature>
<evidence type="ECO:0000256" key="1">
    <source>
        <dbReference type="ARBA" id="ARBA00022729"/>
    </source>
</evidence>
<accession>A0ABV9IF91</accession>
<dbReference type="SMART" id="SM00062">
    <property type="entry name" value="PBPb"/>
    <property type="match status" value="1"/>
</dbReference>
<dbReference type="InterPro" id="IPR001638">
    <property type="entry name" value="Solute-binding_3/MltF_N"/>
</dbReference>
<dbReference type="SUPFAM" id="SSF53850">
    <property type="entry name" value="Periplasmic binding protein-like II"/>
    <property type="match status" value="1"/>
</dbReference>
<protein>
    <submittedName>
        <fullName evidence="4">ABC transporter substrate-binding protein</fullName>
    </submittedName>
</protein>
<sequence length="253" mass="27132">MRPSLFLLPALLSLACTTAQARTLTEIKASGTINVATSADFEPFNFMRSGVPVGFEVEVAEAVARQMGLRVNWVIRPFDGLLKDVNERSDIDLVIASHAVNSTRLKQVDFTTPHYCTGGVILTRKGGPTTTKALKGQKLGAEGGSTYFSFLRKLPFEKSVQVYPSSLAVTTAVATGQVKAIVTDRFAAIEAQKNFPKAGLVLGDILWKEQIAMAVAKDNLALRDAVNAALKQVGVNGTTAHLSTKYFGQNIGC</sequence>
<dbReference type="PANTHER" id="PTHR35936">
    <property type="entry name" value="MEMBRANE-BOUND LYTIC MUREIN TRANSGLYCOSYLASE F"/>
    <property type="match status" value="1"/>
</dbReference>
<feature type="chain" id="PRO_5047028536" evidence="2">
    <location>
        <begin position="22"/>
        <end position="253"/>
    </location>
</feature>
<keyword evidence="1 2" id="KW-0732">Signal</keyword>
<dbReference type="PANTHER" id="PTHR35936:SF19">
    <property type="entry name" value="AMINO-ACID-BINDING PROTEIN YXEM-RELATED"/>
    <property type="match status" value="1"/>
</dbReference>
<proteinExistence type="predicted"/>
<evidence type="ECO:0000313" key="5">
    <source>
        <dbReference type="Proteomes" id="UP001595952"/>
    </source>
</evidence>
<dbReference type="EMBL" id="JBHSEI010000015">
    <property type="protein sequence ID" value="MFC4640276.1"/>
    <property type="molecule type" value="Genomic_DNA"/>
</dbReference>
<name>A0ABV9IF91_9DEIO</name>
<dbReference type="RefSeq" id="WP_380063257.1">
    <property type="nucleotide sequence ID" value="NZ_JBHSEI010000015.1"/>
</dbReference>
<evidence type="ECO:0000259" key="3">
    <source>
        <dbReference type="SMART" id="SM00062"/>
    </source>
</evidence>
<dbReference type="CDD" id="cd13530">
    <property type="entry name" value="PBP2_peptides_like"/>
    <property type="match status" value="1"/>
</dbReference>
<evidence type="ECO:0000256" key="2">
    <source>
        <dbReference type="SAM" id="SignalP"/>
    </source>
</evidence>
<dbReference type="Pfam" id="PF00497">
    <property type="entry name" value="SBP_bac_3"/>
    <property type="match status" value="1"/>
</dbReference>
<evidence type="ECO:0000313" key="4">
    <source>
        <dbReference type="EMBL" id="MFC4640276.1"/>
    </source>
</evidence>
<dbReference type="PROSITE" id="PS51257">
    <property type="entry name" value="PROKAR_LIPOPROTEIN"/>
    <property type="match status" value="1"/>
</dbReference>
<comment type="caution">
    <text evidence="4">The sequence shown here is derived from an EMBL/GenBank/DDBJ whole genome shotgun (WGS) entry which is preliminary data.</text>
</comment>
<reference evidence="5" key="1">
    <citation type="journal article" date="2019" name="Int. J. Syst. Evol. Microbiol.">
        <title>The Global Catalogue of Microorganisms (GCM) 10K type strain sequencing project: providing services to taxonomists for standard genome sequencing and annotation.</title>
        <authorList>
            <consortium name="The Broad Institute Genomics Platform"/>
            <consortium name="The Broad Institute Genome Sequencing Center for Infectious Disease"/>
            <person name="Wu L."/>
            <person name="Ma J."/>
        </authorList>
    </citation>
    <scope>NUCLEOTIDE SEQUENCE [LARGE SCALE GENOMIC DNA]</scope>
    <source>
        <strain evidence="5">CCUG 55995</strain>
    </source>
</reference>
<dbReference type="Gene3D" id="3.40.190.10">
    <property type="entry name" value="Periplasmic binding protein-like II"/>
    <property type="match status" value="2"/>
</dbReference>
<organism evidence="4 5">
    <name type="scientific">Deinococcus hohokamensis</name>
    <dbReference type="NCBI Taxonomy" id="309883"/>
    <lineage>
        <taxon>Bacteria</taxon>
        <taxon>Thermotogati</taxon>
        <taxon>Deinococcota</taxon>
        <taxon>Deinococci</taxon>
        <taxon>Deinococcales</taxon>
        <taxon>Deinococcaceae</taxon>
        <taxon>Deinococcus</taxon>
    </lineage>
</organism>